<dbReference type="PANTHER" id="PTHR16222:SF24">
    <property type="entry name" value="ADP-RIBOSYLHYDROLASE ARH3"/>
    <property type="match status" value="1"/>
</dbReference>
<protein>
    <submittedName>
        <fullName evidence="3">ADP-ribosylglycohydrolase family protein</fullName>
        <ecNumber evidence="3">3.2.2.-</ecNumber>
    </submittedName>
</protein>
<dbReference type="InterPro" id="IPR005502">
    <property type="entry name" value="Ribosyl_crysJ1"/>
</dbReference>
<accession>A0ABU6CXU4</accession>
<sequence>MSSSEHHFVGCLKGLAIGDAYGASYEGGIIERSLWRLFGHTKHGKKRFTDDTQMSMDVAVSLLENNALNQDHLAQEFAKHYTWSRGYGPATASLLKGIRQGKNWQDINRKQYKEGSMGNGAAMRSPIIALWCHSKPSSIKEFVRKASEITHAHPLAIEGAEIIATTTQFALHGVPNIEILKSIGSNCEAEVFKDKLNKCMEFLDKQDMPIQNIKRSLGNGMLATESCITAVYFGLKYRELKFEAMLDEIFNLGGDADTIGAMAGAIWGASNGNETIDYLGESVEDIDLIEKLANQLWNNYSTQCQQ</sequence>
<reference evidence="4" key="1">
    <citation type="submission" date="2023-07" db="EMBL/GenBank/DDBJ databases">
        <title>The carbon used by Thiothrix.</title>
        <authorList>
            <person name="Chen L."/>
        </authorList>
    </citation>
    <scope>NUCLEOTIDE SEQUENCE [LARGE SCALE GENOMIC DNA]</scope>
</reference>
<dbReference type="SUPFAM" id="SSF101478">
    <property type="entry name" value="ADP-ribosylglycohydrolase"/>
    <property type="match status" value="1"/>
</dbReference>
<proteinExistence type="inferred from homology"/>
<keyword evidence="4" id="KW-1185">Reference proteome</keyword>
<keyword evidence="3" id="KW-0326">Glycosidase</keyword>
<dbReference type="EC" id="3.2.2.-" evidence="3"/>
<dbReference type="Pfam" id="PF03747">
    <property type="entry name" value="ADP_ribosyl_GH"/>
    <property type="match status" value="1"/>
</dbReference>
<name>A0ABU6CXU4_9GAMM</name>
<gene>
    <name evidence="3" type="ORF">VSS37_11760</name>
</gene>
<dbReference type="GO" id="GO:0016798">
    <property type="term" value="F:hydrolase activity, acting on glycosyl bonds"/>
    <property type="evidence" value="ECO:0007669"/>
    <property type="project" value="UniProtKB-KW"/>
</dbReference>
<dbReference type="RefSeq" id="WP_324695435.1">
    <property type="nucleotide sequence ID" value="NZ_JAYMYJ010000112.1"/>
</dbReference>
<dbReference type="Proteomes" id="UP001308005">
    <property type="component" value="Unassembled WGS sequence"/>
</dbReference>
<evidence type="ECO:0000313" key="4">
    <source>
        <dbReference type="Proteomes" id="UP001308005"/>
    </source>
</evidence>
<comment type="caution">
    <text evidence="3">The sequence shown here is derived from an EMBL/GenBank/DDBJ whole genome shotgun (WGS) entry which is preliminary data.</text>
</comment>
<dbReference type="InterPro" id="IPR050792">
    <property type="entry name" value="ADP-ribosylglycohydrolase"/>
</dbReference>
<evidence type="ECO:0000256" key="2">
    <source>
        <dbReference type="ARBA" id="ARBA00022801"/>
    </source>
</evidence>
<keyword evidence="2 3" id="KW-0378">Hydrolase</keyword>
<dbReference type="InterPro" id="IPR036705">
    <property type="entry name" value="Ribosyl_crysJ1_sf"/>
</dbReference>
<evidence type="ECO:0000256" key="1">
    <source>
        <dbReference type="ARBA" id="ARBA00010702"/>
    </source>
</evidence>
<dbReference type="EMBL" id="JAYMYJ010000112">
    <property type="protein sequence ID" value="MEB4591658.1"/>
    <property type="molecule type" value="Genomic_DNA"/>
</dbReference>
<dbReference type="Gene3D" id="1.10.4080.10">
    <property type="entry name" value="ADP-ribosylation/Crystallin J1"/>
    <property type="match status" value="1"/>
</dbReference>
<organism evidence="3 4">
    <name type="scientific">Candidatus Thiothrix phosphatis</name>
    <dbReference type="NCBI Taxonomy" id="3112415"/>
    <lineage>
        <taxon>Bacteria</taxon>
        <taxon>Pseudomonadati</taxon>
        <taxon>Pseudomonadota</taxon>
        <taxon>Gammaproteobacteria</taxon>
        <taxon>Thiotrichales</taxon>
        <taxon>Thiotrichaceae</taxon>
        <taxon>Thiothrix</taxon>
    </lineage>
</organism>
<comment type="similarity">
    <text evidence="1">Belongs to the ADP-ribosylglycohydrolase family.</text>
</comment>
<evidence type="ECO:0000313" key="3">
    <source>
        <dbReference type="EMBL" id="MEB4591658.1"/>
    </source>
</evidence>
<dbReference type="PANTHER" id="PTHR16222">
    <property type="entry name" value="ADP-RIBOSYLGLYCOHYDROLASE"/>
    <property type="match status" value="1"/>
</dbReference>